<gene>
    <name evidence="12" type="ORF">HJC23_006210</name>
</gene>
<dbReference type="FunFam" id="3.40.50.2000:FF:000084">
    <property type="entry name" value="Digalactosyldiacylglycerol synthase 2 chloroplastic"/>
    <property type="match status" value="1"/>
</dbReference>
<feature type="region of interest" description="Disordered" evidence="11">
    <location>
        <begin position="187"/>
        <end position="208"/>
    </location>
</feature>
<organism evidence="12 13">
    <name type="scientific">Cyclotella cryptica</name>
    <dbReference type="NCBI Taxonomy" id="29204"/>
    <lineage>
        <taxon>Eukaryota</taxon>
        <taxon>Sar</taxon>
        <taxon>Stramenopiles</taxon>
        <taxon>Ochrophyta</taxon>
        <taxon>Bacillariophyta</taxon>
        <taxon>Coscinodiscophyceae</taxon>
        <taxon>Thalassiosirophycidae</taxon>
        <taxon>Stephanodiscales</taxon>
        <taxon>Stephanodiscaceae</taxon>
        <taxon>Cyclotella</taxon>
    </lineage>
</organism>
<evidence type="ECO:0000256" key="1">
    <source>
        <dbReference type="ARBA" id="ARBA00004229"/>
    </source>
</evidence>
<sequence>MNTTTWCISIDLKNNEYTFLGEFSEISCIAAISSKTINNEDSPSQFIADIALFHPVDLSLVATTHADAPPNDDHGASSHSPPPTATPWSSGETLITSPQDAIIINHLSRNLNASSATLEVVTKKWEDDLRMRRERMRNDWKRAFDEIREGRILMSKLDDMPGEKEEGRLLDRWKEFLDAGAVGGANAVTNGDVTGDEDEDVQSGRDESANLDENDVTKQIMKKKSPLRFDGFQTWETQLQQWSDEVSAYLSETEVQWSELLKSKESSGYELGKFGLSSQGLKDLTKSARRDKFEQADDSGKDENVPSSKATSTLKRFRLDTTTTPIGTLPIALTALEPSLPKLPKPRPVTSSDTIVPHTDIADLTKNIWIVTTASLPWMTGTAVNPLLRAAYLTAGRKQMGGSVTLMLPWVERPADQERIYGKAERFANQKEQEEYVRDWLRDVADLKEASVDLRIRWYTAWQEVAENSLYSMGDIIGLIPEEECDICVLEEPEHLNWYRAPGENWTSKFKHVVGIVHTNYFVYAQEQPAAFIRAPGMRLLCSWMCRAHCHRLIKLSGTLGNFAPEKELVENVHGVRRTFLDIGQELRSKLTAPEAASDPVFSADAAPKVYFIGKMLWSKGLGSLMDLMKYAEESSGLKVTVDMYGGGPNKDEASEKAKSMGLDMPFHGPIDHAELGFSHKIFINPSLSEVLCTTVAEALAMGKFVVLPNHPSNDFFAQFPNCLPYSNKEEFIGNLYYALTHAPEPLTDEYSYALSWEAATERFAAAGSVSVAEAKATKEALESAEAGFDIVLPPLTTSEERRKKISATFRRTRGRYRNFRKRLSQEISKTNVLPKELQQRLITELDKRLDVDLDELLSSPKLRVRLSPAKLDKLLLELYDSVTEGPSGDVFRVIGGGANVGMQNLYLKQQQSKMAKMGYLEEFPHDPTDSTPTGLVKRALSRNFRKWQLANDDDTLSSAETTAKAPTRRRQKQIPKMSLVNSTPRSEAVLRSVYSGSFAQHRPSMPRYSPLI</sequence>
<dbReference type="Pfam" id="PF13692">
    <property type="entry name" value="Glyco_trans_1_4"/>
    <property type="match status" value="1"/>
</dbReference>
<keyword evidence="8" id="KW-0732">Signal</keyword>
<dbReference type="EMBL" id="JABMIG020000103">
    <property type="protein sequence ID" value="KAL3792298.1"/>
    <property type="molecule type" value="Genomic_DNA"/>
</dbReference>
<evidence type="ECO:0000256" key="2">
    <source>
        <dbReference type="ARBA" id="ARBA00004370"/>
    </source>
</evidence>
<evidence type="ECO:0000256" key="7">
    <source>
        <dbReference type="ARBA" id="ARBA00022679"/>
    </source>
</evidence>
<protein>
    <recommendedName>
        <fullName evidence="10">Digalactosyldiacylglycerol synthase 2, chloroplastic</fullName>
    </recommendedName>
</protein>
<dbReference type="GO" id="GO:0016020">
    <property type="term" value="C:membrane"/>
    <property type="evidence" value="ECO:0007669"/>
    <property type="project" value="UniProtKB-SubCell"/>
</dbReference>
<feature type="compositionally biased region" description="Basic and acidic residues" evidence="11">
    <location>
        <begin position="290"/>
        <end position="304"/>
    </location>
</feature>
<keyword evidence="9" id="KW-0472">Membrane</keyword>
<dbReference type="PANTHER" id="PTHR46132:SF1">
    <property type="entry name" value="DIGALACTOSYLDIACYLGLYCEROL SYNTHASE 2, CHLOROPLASTIC"/>
    <property type="match status" value="1"/>
</dbReference>
<evidence type="ECO:0000256" key="11">
    <source>
        <dbReference type="SAM" id="MobiDB-lite"/>
    </source>
</evidence>
<dbReference type="PANTHER" id="PTHR46132">
    <property type="entry name" value="DIGALACTOSYLDIACYLGLYCEROL SYNTHASE 2, CHLOROPLASTIC"/>
    <property type="match status" value="1"/>
</dbReference>
<keyword evidence="13" id="KW-1185">Reference proteome</keyword>
<evidence type="ECO:0000256" key="9">
    <source>
        <dbReference type="ARBA" id="ARBA00023136"/>
    </source>
</evidence>
<evidence type="ECO:0000256" key="3">
    <source>
        <dbReference type="ARBA" id="ARBA00009481"/>
    </source>
</evidence>
<keyword evidence="5" id="KW-0934">Plastid</keyword>
<dbReference type="CDD" id="cd01635">
    <property type="entry name" value="Glycosyltransferase_GTB-type"/>
    <property type="match status" value="1"/>
</dbReference>
<evidence type="ECO:0000256" key="6">
    <source>
        <dbReference type="ARBA" id="ARBA00022676"/>
    </source>
</evidence>
<comment type="similarity">
    <text evidence="3">Belongs to the glycosyltransferase group 1 family. Glycosyltransferase 4 subfamily.</text>
</comment>
<keyword evidence="7" id="KW-0808">Transferase</keyword>
<proteinExistence type="inferred from homology"/>
<comment type="subcellular location">
    <subcellularLocation>
        <location evidence="2">Membrane</location>
    </subcellularLocation>
    <subcellularLocation>
        <location evidence="1">Plastid</location>
        <location evidence="1">Chloroplast</location>
    </subcellularLocation>
</comment>
<keyword evidence="6" id="KW-0328">Glycosyltransferase</keyword>
<feature type="region of interest" description="Disordered" evidence="11">
    <location>
        <begin position="290"/>
        <end position="310"/>
    </location>
</feature>
<reference evidence="12 13" key="1">
    <citation type="journal article" date="2020" name="G3 (Bethesda)">
        <title>Improved Reference Genome for Cyclotella cryptica CCMP332, a Model for Cell Wall Morphogenesis, Salinity Adaptation, and Lipid Production in Diatoms (Bacillariophyta).</title>
        <authorList>
            <person name="Roberts W.R."/>
            <person name="Downey K.M."/>
            <person name="Ruck E.C."/>
            <person name="Traller J.C."/>
            <person name="Alverson A.J."/>
        </authorList>
    </citation>
    <scope>NUCLEOTIDE SEQUENCE [LARGE SCALE GENOMIC DNA]</scope>
    <source>
        <strain evidence="12 13">CCMP332</strain>
    </source>
</reference>
<dbReference type="Proteomes" id="UP001516023">
    <property type="component" value="Unassembled WGS sequence"/>
</dbReference>
<dbReference type="GO" id="GO:0009507">
    <property type="term" value="C:chloroplast"/>
    <property type="evidence" value="ECO:0007669"/>
    <property type="project" value="UniProtKB-SubCell"/>
</dbReference>
<feature type="region of interest" description="Disordered" evidence="11">
    <location>
        <begin position="64"/>
        <end position="92"/>
    </location>
</feature>
<comment type="caution">
    <text evidence="12">The sequence shown here is derived from an EMBL/GenBank/DDBJ whole genome shotgun (WGS) entry which is preliminary data.</text>
</comment>
<evidence type="ECO:0000256" key="4">
    <source>
        <dbReference type="ARBA" id="ARBA00022528"/>
    </source>
</evidence>
<dbReference type="GO" id="GO:0016757">
    <property type="term" value="F:glycosyltransferase activity"/>
    <property type="evidence" value="ECO:0007669"/>
    <property type="project" value="UniProtKB-KW"/>
</dbReference>
<dbReference type="Gene3D" id="3.40.50.2000">
    <property type="entry name" value="Glycogen Phosphorylase B"/>
    <property type="match status" value="1"/>
</dbReference>
<feature type="region of interest" description="Disordered" evidence="11">
    <location>
        <begin position="956"/>
        <end position="984"/>
    </location>
</feature>
<evidence type="ECO:0000256" key="8">
    <source>
        <dbReference type="ARBA" id="ARBA00022729"/>
    </source>
</evidence>
<dbReference type="SUPFAM" id="SSF53756">
    <property type="entry name" value="UDP-Glycosyltransferase/glycogen phosphorylase"/>
    <property type="match status" value="1"/>
</dbReference>
<keyword evidence="4" id="KW-0150">Chloroplast</keyword>
<evidence type="ECO:0000313" key="13">
    <source>
        <dbReference type="Proteomes" id="UP001516023"/>
    </source>
</evidence>
<accession>A0ABD3PWD2</accession>
<dbReference type="InterPro" id="IPR044525">
    <property type="entry name" value="DGDG1/2"/>
</dbReference>
<evidence type="ECO:0000313" key="12">
    <source>
        <dbReference type="EMBL" id="KAL3792298.1"/>
    </source>
</evidence>
<name>A0ABD3PWD2_9STRA</name>
<evidence type="ECO:0000256" key="5">
    <source>
        <dbReference type="ARBA" id="ARBA00022640"/>
    </source>
</evidence>
<dbReference type="AlphaFoldDB" id="A0ABD3PWD2"/>
<evidence type="ECO:0000256" key="10">
    <source>
        <dbReference type="ARBA" id="ARBA00071330"/>
    </source>
</evidence>